<keyword evidence="1" id="KW-1133">Transmembrane helix</keyword>
<dbReference type="OrthoDB" id="462387at2"/>
<evidence type="ECO:0000259" key="2">
    <source>
        <dbReference type="Pfam" id="PF13559"/>
    </source>
</evidence>
<dbReference type="STRING" id="317619.GCA_000332315_03916"/>
<keyword evidence="1" id="KW-0812">Transmembrane</keyword>
<dbReference type="Proteomes" id="UP000034681">
    <property type="component" value="Unassembled WGS sequence"/>
</dbReference>
<sequence>MAAVDYQKNSLGWQWEQGTRRMGEWWEQRFSRLGDADLPDLSQWSSPEWLARGLFALIVGGLVGWLGWHLWKLLRPQWQRWRQRQGFYGPGAMAAPHPSADQLMRQAQHFQRQGDYQAACRALYLGFLQWLADRPQPHQSIPQQPSRTDGEYGQLLEPEPQAAAGQVLLKTHERLCFSSAQLTEADYRACEEAYGRYTQGRAD</sequence>
<dbReference type="InterPro" id="IPR025403">
    <property type="entry name" value="TgpA-like_C"/>
</dbReference>
<gene>
    <name evidence="3" type="ORF">PROH_03305</name>
</gene>
<dbReference type="EMBL" id="AJTX02000002">
    <property type="protein sequence ID" value="KKJ01386.1"/>
    <property type="molecule type" value="Genomic_DNA"/>
</dbReference>
<feature type="domain" description="Protein-glutamine gamma-glutamyltransferase-like C-terminal" evidence="2">
    <location>
        <begin position="123"/>
        <end position="194"/>
    </location>
</feature>
<keyword evidence="1" id="KW-0472">Membrane</keyword>
<reference evidence="3" key="1">
    <citation type="submission" date="2012-04" db="EMBL/GenBank/DDBJ databases">
        <authorList>
            <person name="Borisov I.G."/>
            <person name="Ivanikova N.V."/>
            <person name="Pinevich A.V."/>
        </authorList>
    </citation>
    <scope>NUCLEOTIDE SEQUENCE</scope>
    <source>
        <strain evidence="3">CALU 1027</strain>
    </source>
</reference>
<dbReference type="AlphaFoldDB" id="A0A0M2PY78"/>
<feature type="transmembrane region" description="Helical" evidence="1">
    <location>
        <begin position="49"/>
        <end position="71"/>
    </location>
</feature>
<protein>
    <recommendedName>
        <fullName evidence="2">Protein-glutamine gamma-glutamyltransferase-like C-terminal domain-containing protein</fullName>
    </recommendedName>
</protein>
<dbReference type="Pfam" id="PF13559">
    <property type="entry name" value="DUF4129"/>
    <property type="match status" value="1"/>
</dbReference>
<evidence type="ECO:0000256" key="1">
    <source>
        <dbReference type="SAM" id="Phobius"/>
    </source>
</evidence>
<comment type="caution">
    <text evidence="3">The sequence shown here is derived from an EMBL/GenBank/DDBJ whole genome shotgun (WGS) entry which is preliminary data.</text>
</comment>
<evidence type="ECO:0000313" key="3">
    <source>
        <dbReference type="EMBL" id="KKJ01386.1"/>
    </source>
</evidence>
<name>A0A0M2PY78_PROHO</name>
<dbReference type="RefSeq" id="WP_017714076.1">
    <property type="nucleotide sequence ID" value="NZ_KB235941.1"/>
</dbReference>
<keyword evidence="4" id="KW-1185">Reference proteome</keyword>
<evidence type="ECO:0000313" key="4">
    <source>
        <dbReference type="Proteomes" id="UP000034681"/>
    </source>
</evidence>
<organism evidence="3 4">
    <name type="scientific">Prochlorothrix hollandica PCC 9006 = CALU 1027</name>
    <dbReference type="NCBI Taxonomy" id="317619"/>
    <lineage>
        <taxon>Bacteria</taxon>
        <taxon>Bacillati</taxon>
        <taxon>Cyanobacteriota</taxon>
        <taxon>Cyanophyceae</taxon>
        <taxon>Prochlorotrichales</taxon>
        <taxon>Prochlorotrichaceae</taxon>
        <taxon>Prochlorothrix</taxon>
    </lineage>
</organism>
<dbReference type="eggNOG" id="ENOG50313K8">
    <property type="taxonomic scope" value="Bacteria"/>
</dbReference>
<accession>A0A0M2PY78</accession>
<proteinExistence type="predicted"/>